<dbReference type="OrthoDB" id="9806925at2"/>
<keyword evidence="3 6" id="KW-0521">NADP</keyword>
<accession>A0A7J5BBR1</accession>
<feature type="binding site" evidence="6">
    <location>
        <position position="238"/>
    </location>
    <ligand>
        <name>AMP</name>
        <dbReference type="ChEBI" id="CHEBI:456215"/>
    </ligand>
</feature>
<keyword evidence="10" id="KW-1185">Reference proteome</keyword>
<feature type="domain" description="YjeF C-terminal" evidence="8">
    <location>
        <begin position="28"/>
        <end position="329"/>
    </location>
</feature>
<comment type="function">
    <text evidence="6">Catalyzes the dehydration of the S-form of NAD(P)HX at the expense of ADP, which is converted to AMP. Together with NAD(P)HX epimerase, which catalyzes the epimerization of the S- and R-forms, the enzyme allows the repair of both epimers of NAD(P)HX, a damaged form of NAD(P)H that is a result of enzymatic or heat-dependent hydration.</text>
</comment>
<dbReference type="HAMAP" id="MF_01965">
    <property type="entry name" value="NADHX_dehydratase"/>
    <property type="match status" value="1"/>
</dbReference>
<name>A0A7J5BBR1_9MICO</name>
<dbReference type="EC" id="4.2.1.136" evidence="6"/>
<evidence type="ECO:0000256" key="6">
    <source>
        <dbReference type="HAMAP-Rule" id="MF_01965"/>
    </source>
</evidence>
<organism evidence="9 10">
    <name type="scientific">Gulosibacter chungangensis</name>
    <dbReference type="NCBI Taxonomy" id="979746"/>
    <lineage>
        <taxon>Bacteria</taxon>
        <taxon>Bacillati</taxon>
        <taxon>Actinomycetota</taxon>
        <taxon>Actinomycetes</taxon>
        <taxon>Micrococcales</taxon>
        <taxon>Microbacteriaceae</taxon>
        <taxon>Gulosibacter</taxon>
    </lineage>
</organism>
<evidence type="ECO:0000256" key="7">
    <source>
        <dbReference type="SAM" id="MobiDB-lite"/>
    </source>
</evidence>
<feature type="binding site" evidence="6">
    <location>
        <position position="161"/>
    </location>
    <ligand>
        <name>(6S)-NADPHX</name>
        <dbReference type="ChEBI" id="CHEBI:64076"/>
    </ligand>
</feature>
<dbReference type="GO" id="GO:0046496">
    <property type="term" value="P:nicotinamide nucleotide metabolic process"/>
    <property type="evidence" value="ECO:0007669"/>
    <property type="project" value="UniProtKB-UniRule"/>
</dbReference>
<dbReference type="InterPro" id="IPR000631">
    <property type="entry name" value="CARKD"/>
</dbReference>
<dbReference type="GO" id="GO:0110051">
    <property type="term" value="P:metabolite repair"/>
    <property type="evidence" value="ECO:0007669"/>
    <property type="project" value="TreeGrafter"/>
</dbReference>
<dbReference type="InterPro" id="IPR029056">
    <property type="entry name" value="Ribokinase-like"/>
</dbReference>
<reference evidence="9 10" key="1">
    <citation type="submission" date="2019-09" db="EMBL/GenBank/DDBJ databases">
        <title>Phylogeny of genus Pseudoclavibacter and closely related genus.</title>
        <authorList>
            <person name="Li Y."/>
        </authorList>
    </citation>
    <scope>NUCLEOTIDE SEQUENCE [LARGE SCALE GENOMIC DNA]</scope>
    <source>
        <strain evidence="9 10">KCTC 13959</strain>
    </source>
</reference>
<comment type="caution">
    <text evidence="9">The sequence shown here is derived from an EMBL/GenBank/DDBJ whole genome shotgun (WGS) entry which is preliminary data.</text>
</comment>
<comment type="similarity">
    <text evidence="6">Belongs to the NnrD/CARKD family.</text>
</comment>
<dbReference type="Pfam" id="PF01256">
    <property type="entry name" value="Carb_kinase"/>
    <property type="match status" value="1"/>
</dbReference>
<dbReference type="PROSITE" id="PS01050">
    <property type="entry name" value="YJEF_C_2"/>
    <property type="match status" value="1"/>
</dbReference>
<dbReference type="GO" id="GO:0052855">
    <property type="term" value="F:ADP-dependent NAD(P)H-hydrate dehydratase activity"/>
    <property type="evidence" value="ECO:0007669"/>
    <property type="project" value="UniProtKB-UniRule"/>
</dbReference>
<comment type="catalytic activity">
    <reaction evidence="6">
        <text>(6S)-NADPHX + ADP = AMP + phosphate + NADPH + H(+)</text>
        <dbReference type="Rhea" id="RHEA:32235"/>
        <dbReference type="ChEBI" id="CHEBI:15378"/>
        <dbReference type="ChEBI" id="CHEBI:43474"/>
        <dbReference type="ChEBI" id="CHEBI:57783"/>
        <dbReference type="ChEBI" id="CHEBI:64076"/>
        <dbReference type="ChEBI" id="CHEBI:456215"/>
        <dbReference type="ChEBI" id="CHEBI:456216"/>
        <dbReference type="EC" id="4.2.1.136"/>
    </reaction>
</comment>
<feature type="binding site" evidence="6">
    <location>
        <position position="239"/>
    </location>
    <ligand>
        <name>(6S)-NADPHX</name>
        <dbReference type="ChEBI" id="CHEBI:64076"/>
    </ligand>
</feature>
<comment type="catalytic activity">
    <reaction evidence="6">
        <text>(6S)-NADHX + ADP = AMP + phosphate + NADH + H(+)</text>
        <dbReference type="Rhea" id="RHEA:32223"/>
        <dbReference type="ChEBI" id="CHEBI:15378"/>
        <dbReference type="ChEBI" id="CHEBI:43474"/>
        <dbReference type="ChEBI" id="CHEBI:57945"/>
        <dbReference type="ChEBI" id="CHEBI:64074"/>
        <dbReference type="ChEBI" id="CHEBI:456215"/>
        <dbReference type="ChEBI" id="CHEBI:456216"/>
        <dbReference type="EC" id="4.2.1.136"/>
    </reaction>
</comment>
<proteinExistence type="inferred from homology"/>
<evidence type="ECO:0000256" key="4">
    <source>
        <dbReference type="ARBA" id="ARBA00023027"/>
    </source>
</evidence>
<dbReference type="PANTHER" id="PTHR12592:SF0">
    <property type="entry name" value="ATP-DEPENDENT (S)-NAD(P)H-HYDRATE DEHYDRATASE"/>
    <property type="match status" value="1"/>
</dbReference>
<evidence type="ECO:0000256" key="5">
    <source>
        <dbReference type="ARBA" id="ARBA00023239"/>
    </source>
</evidence>
<dbReference type="PANTHER" id="PTHR12592">
    <property type="entry name" value="ATP-DEPENDENT (S)-NAD(P)H-HYDRATE DEHYDRATASE FAMILY MEMBER"/>
    <property type="match status" value="1"/>
</dbReference>
<sequence>MSGVTESAMAEPHESEPTASDPQWHDITAEDLHGAILAPGPEDNKYTRGVVLLATGSQTYPGAAVLSAQAAGHAGAGMLRYTGPEKVARAVLAARPEVVRGLGRCNALVIGSGIPDIREDERQELMPKTRKRAAVAYPTVVDAGALTFVEPGSRDTVITPHAGELSTLLNRLDIADLSRADVEATPGRAAELAATAIGCTVLLKGHVSHIVSVDSERQVTARYRVTAPNSWMATAGTGDVLAGLLGALLAARHAREEGANLALDAACAAWLHGRAGWVASQRNAGVPPQLREILASTGELANGMVGIPVGAPVLALEVAQAIPAVIAALLAQPVSALLAPPVSVL</sequence>
<dbReference type="GO" id="GO:0005524">
    <property type="term" value="F:ATP binding"/>
    <property type="evidence" value="ECO:0007669"/>
    <property type="project" value="UniProtKB-KW"/>
</dbReference>
<comment type="subunit">
    <text evidence="6">Homotetramer.</text>
</comment>
<feature type="binding site" evidence="6">
    <location>
        <position position="113"/>
    </location>
    <ligand>
        <name>(6S)-NADPHX</name>
        <dbReference type="ChEBI" id="CHEBI:64076"/>
    </ligand>
</feature>
<comment type="cofactor">
    <cofactor evidence="6">
        <name>Mg(2+)</name>
        <dbReference type="ChEBI" id="CHEBI:18420"/>
    </cofactor>
</comment>
<evidence type="ECO:0000313" key="10">
    <source>
        <dbReference type="Proteomes" id="UP000433493"/>
    </source>
</evidence>
<dbReference type="SUPFAM" id="SSF53613">
    <property type="entry name" value="Ribokinase-like"/>
    <property type="match status" value="1"/>
</dbReference>
<evidence type="ECO:0000259" key="8">
    <source>
        <dbReference type="PROSITE" id="PS51383"/>
    </source>
</evidence>
<dbReference type="RefSeq" id="WP_158051971.1">
    <property type="nucleotide sequence ID" value="NZ_WBKB01000003.1"/>
</dbReference>
<keyword evidence="4 6" id="KW-0520">NAD</keyword>
<dbReference type="Gene3D" id="3.40.1190.20">
    <property type="match status" value="1"/>
</dbReference>
<dbReference type="AlphaFoldDB" id="A0A7J5BBR1"/>
<protein>
    <recommendedName>
        <fullName evidence="6">ADP-dependent (S)-NAD(P)H-hydrate dehydratase</fullName>
        <ecNumber evidence="6">4.2.1.136</ecNumber>
    </recommendedName>
    <alternativeName>
        <fullName evidence="6">ADP-dependent NAD(P)HX dehydratase</fullName>
    </alternativeName>
</protein>
<dbReference type="InterPro" id="IPR017953">
    <property type="entry name" value="Carbohydrate_kinase_pred_CS"/>
</dbReference>
<keyword evidence="2 6" id="KW-0067">ATP-binding</keyword>
<dbReference type="EMBL" id="WBKB01000003">
    <property type="protein sequence ID" value="KAB1643556.1"/>
    <property type="molecule type" value="Genomic_DNA"/>
</dbReference>
<feature type="binding site" evidence="6">
    <location>
        <position position="63"/>
    </location>
    <ligand>
        <name>(6S)-NADPHX</name>
        <dbReference type="ChEBI" id="CHEBI:64076"/>
    </ligand>
</feature>
<dbReference type="CDD" id="cd01171">
    <property type="entry name" value="YXKO-related"/>
    <property type="match status" value="1"/>
</dbReference>
<keyword evidence="1 6" id="KW-0547">Nucleotide-binding</keyword>
<evidence type="ECO:0000256" key="3">
    <source>
        <dbReference type="ARBA" id="ARBA00022857"/>
    </source>
</evidence>
<evidence type="ECO:0000256" key="2">
    <source>
        <dbReference type="ARBA" id="ARBA00022840"/>
    </source>
</evidence>
<dbReference type="Proteomes" id="UP000433493">
    <property type="component" value="Unassembled WGS sequence"/>
</dbReference>
<evidence type="ECO:0000313" key="9">
    <source>
        <dbReference type="EMBL" id="KAB1643556.1"/>
    </source>
</evidence>
<evidence type="ECO:0000256" key="1">
    <source>
        <dbReference type="ARBA" id="ARBA00022741"/>
    </source>
</evidence>
<keyword evidence="5 6" id="KW-0456">Lyase</keyword>
<dbReference type="PROSITE" id="PS51383">
    <property type="entry name" value="YJEF_C_3"/>
    <property type="match status" value="1"/>
</dbReference>
<feature type="binding site" evidence="6">
    <location>
        <begin position="204"/>
        <end position="208"/>
    </location>
    <ligand>
        <name>AMP</name>
        <dbReference type="ChEBI" id="CHEBI:456215"/>
    </ligand>
</feature>
<dbReference type="GO" id="GO:0052856">
    <property type="term" value="F:NAD(P)HX epimerase activity"/>
    <property type="evidence" value="ECO:0007669"/>
    <property type="project" value="TreeGrafter"/>
</dbReference>
<feature type="region of interest" description="Disordered" evidence="7">
    <location>
        <begin position="1"/>
        <end position="23"/>
    </location>
</feature>
<gene>
    <name evidence="6" type="primary">nnrD</name>
    <name evidence="9" type="ORF">F8O05_06645</name>
</gene>